<reference evidence="3 4" key="1">
    <citation type="journal article" date="2009" name="Nat. Genet.">
        <title>The genome of the cucumber, Cucumis sativus L.</title>
        <authorList>
            <person name="Huang S."/>
            <person name="Li R."/>
            <person name="Zhang Z."/>
            <person name="Li L."/>
            <person name="Gu X."/>
            <person name="Fan W."/>
            <person name="Lucas W.J."/>
            <person name="Wang X."/>
            <person name="Xie B."/>
            <person name="Ni P."/>
            <person name="Ren Y."/>
            <person name="Zhu H."/>
            <person name="Li J."/>
            <person name="Lin K."/>
            <person name="Jin W."/>
            <person name="Fei Z."/>
            <person name="Li G."/>
            <person name="Staub J."/>
            <person name="Kilian A."/>
            <person name="van der Vossen E.A."/>
            <person name="Wu Y."/>
            <person name="Guo J."/>
            <person name="He J."/>
            <person name="Jia Z."/>
            <person name="Ren Y."/>
            <person name="Tian G."/>
            <person name="Lu Y."/>
            <person name="Ruan J."/>
            <person name="Qian W."/>
            <person name="Wang M."/>
            <person name="Huang Q."/>
            <person name="Li B."/>
            <person name="Xuan Z."/>
            <person name="Cao J."/>
            <person name="Asan"/>
            <person name="Wu Z."/>
            <person name="Zhang J."/>
            <person name="Cai Q."/>
            <person name="Bai Y."/>
            <person name="Zhao B."/>
            <person name="Han Y."/>
            <person name="Li Y."/>
            <person name="Li X."/>
            <person name="Wang S."/>
            <person name="Shi Q."/>
            <person name="Liu S."/>
            <person name="Cho W.K."/>
            <person name="Kim J.Y."/>
            <person name="Xu Y."/>
            <person name="Heller-Uszynska K."/>
            <person name="Miao H."/>
            <person name="Cheng Z."/>
            <person name="Zhang S."/>
            <person name="Wu J."/>
            <person name="Yang Y."/>
            <person name="Kang H."/>
            <person name="Li M."/>
            <person name="Liang H."/>
            <person name="Ren X."/>
            <person name="Shi Z."/>
            <person name="Wen M."/>
            <person name="Jian M."/>
            <person name="Yang H."/>
            <person name="Zhang G."/>
            <person name="Yang Z."/>
            <person name="Chen R."/>
            <person name="Liu S."/>
            <person name="Li J."/>
            <person name="Ma L."/>
            <person name="Liu H."/>
            <person name="Zhou Y."/>
            <person name="Zhao J."/>
            <person name="Fang X."/>
            <person name="Li G."/>
            <person name="Fang L."/>
            <person name="Li Y."/>
            <person name="Liu D."/>
            <person name="Zheng H."/>
            <person name="Zhang Y."/>
            <person name="Qin N."/>
            <person name="Li Z."/>
            <person name="Yang G."/>
            <person name="Yang S."/>
            <person name="Bolund L."/>
            <person name="Kristiansen K."/>
            <person name="Zheng H."/>
            <person name="Li S."/>
            <person name="Zhang X."/>
            <person name="Yang H."/>
            <person name="Wang J."/>
            <person name="Sun R."/>
            <person name="Zhang B."/>
            <person name="Jiang S."/>
            <person name="Wang J."/>
            <person name="Du Y."/>
            <person name="Li S."/>
        </authorList>
    </citation>
    <scope>NUCLEOTIDE SEQUENCE [LARGE SCALE GENOMIC DNA]</scope>
    <source>
        <strain evidence="4">cv. 9930</strain>
    </source>
</reference>
<sequence length="215" mass="23927">MGGYNAHNSGYTSSPSSPSQGTYLEELISGIAYSLDSFETDFEKNLAKLSEYTVSLTGSMRNDLAKLNEQTLSPTRAVNNDLETMKASISEIENKLDQLATNIHETEENDELFAHAYENDVTLESRKIFNDKDDVNPSSDHVSLSAFDTLESLETLEKHGNFNEIVDQATLEHVEIEAAKNDPSDDDLSIFLGFVTSINDEHALVIMLKHMNNML</sequence>
<reference evidence="3 4" key="3">
    <citation type="journal article" date="2010" name="BMC Genomics">
        <title>Transcriptome sequencing and comparative analysis of cucumber flowers with different sex types.</title>
        <authorList>
            <person name="Guo S."/>
            <person name="Zheng Y."/>
            <person name="Joung J.G."/>
            <person name="Liu S."/>
            <person name="Zhang Z."/>
            <person name="Crasta O.R."/>
            <person name="Sobral B.W."/>
            <person name="Xu Y."/>
            <person name="Huang S."/>
            <person name="Fei Z."/>
        </authorList>
    </citation>
    <scope>NUCLEOTIDE SEQUENCE [LARGE SCALE GENOMIC DNA]</scope>
    <source>
        <strain evidence="4">cv. 9930</strain>
    </source>
</reference>
<name>A0A0A0K703_CUCSA</name>
<keyword evidence="4" id="KW-1185">Reference proteome</keyword>
<evidence type="ECO:0000256" key="1">
    <source>
        <dbReference type="SAM" id="Coils"/>
    </source>
</evidence>
<feature type="compositionally biased region" description="Low complexity" evidence="2">
    <location>
        <begin position="9"/>
        <end position="20"/>
    </location>
</feature>
<dbReference type="Gramene" id="KGN44062">
    <property type="protein sequence ID" value="KGN44062"/>
    <property type="gene ID" value="Csa_7G157510"/>
</dbReference>
<proteinExistence type="predicted"/>
<evidence type="ECO:0000313" key="4">
    <source>
        <dbReference type="Proteomes" id="UP000029981"/>
    </source>
</evidence>
<dbReference type="AlphaFoldDB" id="A0A0A0K703"/>
<keyword evidence="1" id="KW-0175">Coiled coil</keyword>
<reference evidence="3 4" key="4">
    <citation type="journal article" date="2011" name="BMC Genomics">
        <title>RNA-Seq improves annotation of protein-coding genes in the cucumber genome.</title>
        <authorList>
            <person name="Li Z."/>
            <person name="Zhang Z."/>
            <person name="Yan P."/>
            <person name="Huang S."/>
            <person name="Fei Z."/>
            <person name="Lin K."/>
        </authorList>
    </citation>
    <scope>NUCLEOTIDE SEQUENCE [LARGE SCALE GENOMIC DNA]</scope>
    <source>
        <strain evidence="4">cv. 9930</strain>
    </source>
</reference>
<dbReference type="Proteomes" id="UP000029981">
    <property type="component" value="Chromosome 7"/>
</dbReference>
<accession>A0A0A0K703</accession>
<evidence type="ECO:0000313" key="3">
    <source>
        <dbReference type="EMBL" id="KGN44062.1"/>
    </source>
</evidence>
<feature type="region of interest" description="Disordered" evidence="2">
    <location>
        <begin position="1"/>
        <end position="20"/>
    </location>
</feature>
<organism evidence="3 4">
    <name type="scientific">Cucumis sativus</name>
    <name type="common">Cucumber</name>
    <dbReference type="NCBI Taxonomy" id="3659"/>
    <lineage>
        <taxon>Eukaryota</taxon>
        <taxon>Viridiplantae</taxon>
        <taxon>Streptophyta</taxon>
        <taxon>Embryophyta</taxon>
        <taxon>Tracheophyta</taxon>
        <taxon>Spermatophyta</taxon>
        <taxon>Magnoliopsida</taxon>
        <taxon>eudicotyledons</taxon>
        <taxon>Gunneridae</taxon>
        <taxon>Pentapetalae</taxon>
        <taxon>rosids</taxon>
        <taxon>fabids</taxon>
        <taxon>Cucurbitales</taxon>
        <taxon>Cucurbitaceae</taxon>
        <taxon>Benincaseae</taxon>
        <taxon>Cucumis</taxon>
    </lineage>
</organism>
<evidence type="ECO:0000256" key="2">
    <source>
        <dbReference type="SAM" id="MobiDB-lite"/>
    </source>
</evidence>
<dbReference type="EMBL" id="CM002928">
    <property type="protein sequence ID" value="KGN44062.1"/>
    <property type="molecule type" value="Genomic_DNA"/>
</dbReference>
<gene>
    <name evidence="3" type="ORF">Csa_7G157510</name>
</gene>
<protein>
    <submittedName>
        <fullName evidence="3">Uncharacterized protein</fullName>
    </submittedName>
</protein>
<reference evidence="3 4" key="2">
    <citation type="journal article" date="2009" name="PLoS ONE">
        <title>An integrated genetic and cytogenetic map of the cucumber genome.</title>
        <authorList>
            <person name="Ren Y."/>
            <person name="Zhang Z."/>
            <person name="Liu J."/>
            <person name="Staub J.E."/>
            <person name="Han Y."/>
            <person name="Cheng Z."/>
            <person name="Li X."/>
            <person name="Lu J."/>
            <person name="Miao H."/>
            <person name="Kang H."/>
            <person name="Xie B."/>
            <person name="Gu X."/>
            <person name="Wang X."/>
            <person name="Du Y."/>
            <person name="Jin W."/>
            <person name="Huang S."/>
        </authorList>
    </citation>
    <scope>NUCLEOTIDE SEQUENCE [LARGE SCALE GENOMIC DNA]</scope>
    <source>
        <strain evidence="4">cv. 9930</strain>
    </source>
</reference>
<feature type="coiled-coil region" evidence="1">
    <location>
        <begin position="82"/>
        <end position="109"/>
    </location>
</feature>